<evidence type="ECO:0000313" key="3">
    <source>
        <dbReference type="Proteomes" id="UP000008711"/>
    </source>
</evidence>
<accession>B3NNV9</accession>
<keyword evidence="3" id="KW-1185">Reference proteome</keyword>
<feature type="transmembrane region" description="Helical" evidence="1">
    <location>
        <begin position="35"/>
        <end position="53"/>
    </location>
</feature>
<protein>
    <submittedName>
        <fullName evidence="2">Uncharacterized protein</fullName>
    </submittedName>
</protein>
<dbReference type="Pfam" id="PF15989">
    <property type="entry name" value="DUF4768"/>
    <property type="match status" value="1"/>
</dbReference>
<evidence type="ECO:0000256" key="1">
    <source>
        <dbReference type="SAM" id="Phobius"/>
    </source>
</evidence>
<gene>
    <name evidence="2" type="primary">Dere\GG22791</name>
    <name evidence="2" type="synonym">dere_GLEANR_7489</name>
    <name evidence="2" type="synonym">GG22791</name>
    <name evidence="2" type="ORF">Dere_GG22791</name>
</gene>
<dbReference type="HOGENOM" id="CLU_118259_1_0_1"/>
<keyword evidence="1" id="KW-0812">Transmembrane</keyword>
<dbReference type="Proteomes" id="UP000008711">
    <property type="component" value="Unassembled WGS sequence"/>
</dbReference>
<dbReference type="eggNOG" id="KOG2499">
    <property type="taxonomic scope" value="Eukaryota"/>
</dbReference>
<proteinExistence type="predicted"/>
<name>B3NNV9_DROER</name>
<reference evidence="2 3" key="2">
    <citation type="journal article" date="2008" name="Bioinformatics">
        <title>Assembly reconciliation.</title>
        <authorList>
            <person name="Zimin A.V."/>
            <person name="Smith D.R."/>
            <person name="Sutton G."/>
            <person name="Yorke J.A."/>
        </authorList>
    </citation>
    <scope>NUCLEOTIDE SEQUENCE [LARGE SCALE GENOMIC DNA]</scope>
    <source>
        <strain evidence="2 3">TSC#14021-0224.01</strain>
    </source>
</reference>
<keyword evidence="1" id="KW-1133">Transmembrane helix</keyword>
<dbReference type="EMBL" id="CH954179">
    <property type="protein sequence ID" value="EDV56692.2"/>
    <property type="molecule type" value="Genomic_DNA"/>
</dbReference>
<dbReference type="InterPro" id="IPR031931">
    <property type="entry name" value="DUF4768"/>
</dbReference>
<keyword evidence="1" id="KW-0472">Membrane</keyword>
<evidence type="ECO:0000313" key="2">
    <source>
        <dbReference type="EMBL" id="EDV56692.2"/>
    </source>
</evidence>
<dbReference type="AlphaFoldDB" id="B3NNV9"/>
<reference evidence="2 3" key="1">
    <citation type="journal article" date="2007" name="Nature">
        <title>Evolution of genes and genomes on the Drosophila phylogeny.</title>
        <authorList>
            <consortium name="Drosophila 12 Genomes Consortium"/>
            <person name="Clark A.G."/>
            <person name="Eisen M.B."/>
            <person name="Smith D.R."/>
            <person name="Bergman C.M."/>
            <person name="Oliver B."/>
            <person name="Markow T.A."/>
            <person name="Kaufman T.C."/>
            <person name="Kellis M."/>
            <person name="Gelbart W."/>
            <person name="Iyer V.N."/>
            <person name="Pollard D.A."/>
            <person name="Sackton T.B."/>
            <person name="Larracuente A.M."/>
            <person name="Singh N.D."/>
            <person name="Abad J.P."/>
            <person name="Abt D.N."/>
            <person name="Adryan B."/>
            <person name="Aguade M."/>
            <person name="Akashi H."/>
            <person name="Anderson W.W."/>
            <person name="Aquadro C.F."/>
            <person name="Ardell D.H."/>
            <person name="Arguello R."/>
            <person name="Artieri C.G."/>
            <person name="Barbash D.A."/>
            <person name="Barker D."/>
            <person name="Barsanti P."/>
            <person name="Batterham P."/>
            <person name="Batzoglou S."/>
            <person name="Begun D."/>
            <person name="Bhutkar A."/>
            <person name="Blanco E."/>
            <person name="Bosak S.A."/>
            <person name="Bradley R.K."/>
            <person name="Brand A.D."/>
            <person name="Brent M.R."/>
            <person name="Brooks A.N."/>
            <person name="Brown R.H."/>
            <person name="Butlin R.K."/>
            <person name="Caggese C."/>
            <person name="Calvi B.R."/>
            <person name="Bernardo de Carvalho A."/>
            <person name="Caspi A."/>
            <person name="Castrezana S."/>
            <person name="Celniker S.E."/>
            <person name="Chang J.L."/>
            <person name="Chapple C."/>
            <person name="Chatterji S."/>
            <person name="Chinwalla A."/>
            <person name="Civetta A."/>
            <person name="Clifton S.W."/>
            <person name="Comeron J.M."/>
            <person name="Costello J.C."/>
            <person name="Coyne J.A."/>
            <person name="Daub J."/>
            <person name="David R.G."/>
            <person name="Delcher A.L."/>
            <person name="Delehaunty K."/>
            <person name="Do C.B."/>
            <person name="Ebling H."/>
            <person name="Edwards K."/>
            <person name="Eickbush T."/>
            <person name="Evans J.D."/>
            <person name="Filipski A."/>
            <person name="Findeiss S."/>
            <person name="Freyhult E."/>
            <person name="Fulton L."/>
            <person name="Fulton R."/>
            <person name="Garcia A.C."/>
            <person name="Gardiner A."/>
            <person name="Garfield D.A."/>
            <person name="Garvin B.E."/>
            <person name="Gibson G."/>
            <person name="Gilbert D."/>
            <person name="Gnerre S."/>
            <person name="Godfrey J."/>
            <person name="Good R."/>
            <person name="Gotea V."/>
            <person name="Gravely B."/>
            <person name="Greenberg A.J."/>
            <person name="Griffiths-Jones S."/>
            <person name="Gross S."/>
            <person name="Guigo R."/>
            <person name="Gustafson E.A."/>
            <person name="Haerty W."/>
            <person name="Hahn M.W."/>
            <person name="Halligan D.L."/>
            <person name="Halpern A.L."/>
            <person name="Halter G.M."/>
            <person name="Han M.V."/>
            <person name="Heger A."/>
            <person name="Hillier L."/>
            <person name="Hinrichs A.S."/>
            <person name="Holmes I."/>
            <person name="Hoskins R.A."/>
            <person name="Hubisz M.J."/>
            <person name="Hultmark D."/>
            <person name="Huntley M.A."/>
            <person name="Jaffe D.B."/>
            <person name="Jagadeeshan S."/>
            <person name="Jeck W.R."/>
            <person name="Johnson J."/>
            <person name="Jones C.D."/>
            <person name="Jordan W.C."/>
            <person name="Karpen G.H."/>
            <person name="Kataoka E."/>
            <person name="Keightley P.D."/>
            <person name="Kheradpour P."/>
            <person name="Kirkness E.F."/>
            <person name="Koerich L.B."/>
            <person name="Kristiansen K."/>
            <person name="Kudrna D."/>
            <person name="Kulathinal R.J."/>
            <person name="Kumar S."/>
            <person name="Kwok R."/>
            <person name="Lander E."/>
            <person name="Langley C.H."/>
            <person name="Lapoint R."/>
            <person name="Lazzaro B.P."/>
            <person name="Lee S.J."/>
            <person name="Levesque L."/>
            <person name="Li R."/>
            <person name="Lin C.F."/>
            <person name="Lin M.F."/>
            <person name="Lindblad-Toh K."/>
            <person name="Llopart A."/>
            <person name="Long M."/>
            <person name="Low L."/>
            <person name="Lozovsky E."/>
            <person name="Lu J."/>
            <person name="Luo M."/>
            <person name="Machado C.A."/>
            <person name="Makalowski W."/>
            <person name="Marzo M."/>
            <person name="Matsuda M."/>
            <person name="Matzkin L."/>
            <person name="McAllister B."/>
            <person name="McBride C.S."/>
            <person name="McKernan B."/>
            <person name="McKernan K."/>
            <person name="Mendez-Lago M."/>
            <person name="Minx P."/>
            <person name="Mollenhauer M.U."/>
            <person name="Montooth K."/>
            <person name="Mount S.M."/>
            <person name="Mu X."/>
            <person name="Myers E."/>
            <person name="Negre B."/>
            <person name="Newfeld S."/>
            <person name="Nielsen R."/>
            <person name="Noor M.A."/>
            <person name="O'Grady P."/>
            <person name="Pachter L."/>
            <person name="Papaceit M."/>
            <person name="Parisi M.J."/>
            <person name="Parisi M."/>
            <person name="Parts L."/>
            <person name="Pedersen J.S."/>
            <person name="Pesole G."/>
            <person name="Phillippy A.M."/>
            <person name="Ponting C.P."/>
            <person name="Pop M."/>
            <person name="Porcelli D."/>
            <person name="Powell J.R."/>
            <person name="Prohaska S."/>
            <person name="Pruitt K."/>
            <person name="Puig M."/>
            <person name="Quesneville H."/>
            <person name="Ram K.R."/>
            <person name="Rand D."/>
            <person name="Rasmussen M.D."/>
            <person name="Reed L.K."/>
            <person name="Reenan R."/>
            <person name="Reily A."/>
            <person name="Remington K.A."/>
            <person name="Rieger T.T."/>
            <person name="Ritchie M.G."/>
            <person name="Robin C."/>
            <person name="Rogers Y.H."/>
            <person name="Rohde C."/>
            <person name="Rozas J."/>
            <person name="Rubenfield M.J."/>
            <person name="Ruiz A."/>
            <person name="Russo S."/>
            <person name="Salzberg S.L."/>
            <person name="Sanchez-Gracia A."/>
            <person name="Saranga D.J."/>
            <person name="Sato H."/>
            <person name="Schaeffer S.W."/>
            <person name="Schatz M.C."/>
            <person name="Schlenke T."/>
            <person name="Schwartz R."/>
            <person name="Segarra C."/>
            <person name="Singh R.S."/>
            <person name="Sirot L."/>
            <person name="Sirota M."/>
            <person name="Sisneros N.B."/>
            <person name="Smith C.D."/>
            <person name="Smith T.F."/>
            <person name="Spieth J."/>
            <person name="Stage D.E."/>
            <person name="Stark A."/>
            <person name="Stephan W."/>
            <person name="Strausberg R.L."/>
            <person name="Strempel S."/>
            <person name="Sturgill D."/>
            <person name="Sutton G."/>
            <person name="Sutton G.G."/>
            <person name="Tao W."/>
            <person name="Teichmann S."/>
            <person name="Tobari Y.N."/>
            <person name="Tomimura Y."/>
            <person name="Tsolas J.M."/>
            <person name="Valente V.L."/>
            <person name="Venter E."/>
            <person name="Venter J.C."/>
            <person name="Vicario S."/>
            <person name="Vieira F.G."/>
            <person name="Vilella A.J."/>
            <person name="Villasante A."/>
            <person name="Walenz B."/>
            <person name="Wang J."/>
            <person name="Wasserman M."/>
            <person name="Watts T."/>
            <person name="Wilson D."/>
            <person name="Wilson R.K."/>
            <person name="Wing R.A."/>
            <person name="Wolfner M.F."/>
            <person name="Wong A."/>
            <person name="Wong G.K."/>
            <person name="Wu C.I."/>
            <person name="Wu G."/>
            <person name="Yamamoto D."/>
            <person name="Yang H.P."/>
            <person name="Yang S.P."/>
            <person name="Yorke J.A."/>
            <person name="Yoshida K."/>
            <person name="Zdobnov E."/>
            <person name="Zhang P."/>
            <person name="Zhang Y."/>
            <person name="Zimin A.V."/>
            <person name="Baldwin J."/>
            <person name="Abdouelleil A."/>
            <person name="Abdulkadir J."/>
            <person name="Abebe A."/>
            <person name="Abera B."/>
            <person name="Abreu J."/>
            <person name="Acer S.C."/>
            <person name="Aftuck L."/>
            <person name="Alexander A."/>
            <person name="An P."/>
            <person name="Anderson E."/>
            <person name="Anderson S."/>
            <person name="Arachi H."/>
            <person name="Azer M."/>
            <person name="Bachantsang P."/>
            <person name="Barry A."/>
            <person name="Bayul T."/>
            <person name="Berlin A."/>
            <person name="Bessette D."/>
            <person name="Bloom T."/>
            <person name="Blye J."/>
            <person name="Boguslavskiy L."/>
            <person name="Bonnet C."/>
            <person name="Boukhgalter B."/>
            <person name="Bourzgui I."/>
            <person name="Brown A."/>
            <person name="Cahill P."/>
            <person name="Channer S."/>
            <person name="Cheshatsang Y."/>
            <person name="Chuda L."/>
            <person name="Citroen M."/>
            <person name="Collymore A."/>
            <person name="Cooke P."/>
            <person name="Costello M."/>
            <person name="D'Aco K."/>
            <person name="Daza R."/>
            <person name="De Haan G."/>
            <person name="DeGray S."/>
            <person name="DeMaso C."/>
            <person name="Dhargay N."/>
            <person name="Dooley K."/>
            <person name="Dooley E."/>
            <person name="Doricent M."/>
            <person name="Dorje P."/>
            <person name="Dorjee K."/>
            <person name="Dupes A."/>
            <person name="Elong R."/>
            <person name="Falk J."/>
            <person name="Farina A."/>
            <person name="Faro S."/>
            <person name="Ferguson D."/>
            <person name="Fisher S."/>
            <person name="Foley C.D."/>
            <person name="Franke A."/>
            <person name="Friedrich D."/>
            <person name="Gadbois L."/>
            <person name="Gearin G."/>
            <person name="Gearin C.R."/>
            <person name="Giannoukos G."/>
            <person name="Goode T."/>
            <person name="Graham J."/>
            <person name="Grandbois E."/>
            <person name="Grewal S."/>
            <person name="Gyaltsen K."/>
            <person name="Hafez N."/>
            <person name="Hagos B."/>
            <person name="Hall J."/>
            <person name="Henson C."/>
            <person name="Hollinger A."/>
            <person name="Honan T."/>
            <person name="Huard M.D."/>
            <person name="Hughes L."/>
            <person name="Hurhula B."/>
            <person name="Husby M.E."/>
            <person name="Kamat A."/>
            <person name="Kanga B."/>
            <person name="Kashin S."/>
            <person name="Khazanovich D."/>
            <person name="Kisner P."/>
            <person name="Lance K."/>
            <person name="Lara M."/>
            <person name="Lee W."/>
            <person name="Lennon N."/>
            <person name="Letendre F."/>
            <person name="LeVine R."/>
            <person name="Lipovsky A."/>
            <person name="Liu X."/>
            <person name="Liu J."/>
            <person name="Liu S."/>
            <person name="Lokyitsang T."/>
            <person name="Lokyitsang Y."/>
            <person name="Lubonja R."/>
            <person name="Lui A."/>
            <person name="MacDonald P."/>
            <person name="Magnisalis V."/>
            <person name="Maru K."/>
            <person name="Matthews C."/>
            <person name="McCusker W."/>
            <person name="McDonough S."/>
            <person name="Mehta T."/>
            <person name="Meldrim J."/>
            <person name="Meneus L."/>
            <person name="Mihai O."/>
            <person name="Mihalev A."/>
            <person name="Mihova T."/>
            <person name="Mittelman R."/>
            <person name="Mlenga V."/>
            <person name="Montmayeur A."/>
            <person name="Mulrain L."/>
            <person name="Navidi A."/>
            <person name="Naylor J."/>
            <person name="Negash T."/>
            <person name="Nguyen T."/>
            <person name="Nguyen N."/>
            <person name="Nicol R."/>
            <person name="Norbu C."/>
            <person name="Norbu N."/>
            <person name="Novod N."/>
            <person name="O'Neill B."/>
            <person name="Osman S."/>
            <person name="Markiewicz E."/>
            <person name="Oyono O.L."/>
            <person name="Patti C."/>
            <person name="Phunkhang P."/>
            <person name="Pierre F."/>
            <person name="Priest M."/>
            <person name="Raghuraman S."/>
            <person name="Rege F."/>
            <person name="Reyes R."/>
            <person name="Rise C."/>
            <person name="Rogov P."/>
            <person name="Ross K."/>
            <person name="Ryan E."/>
            <person name="Settipalli S."/>
            <person name="Shea T."/>
            <person name="Sherpa N."/>
            <person name="Shi L."/>
            <person name="Shih D."/>
            <person name="Sparrow T."/>
            <person name="Spaulding J."/>
            <person name="Stalker J."/>
            <person name="Stange-Thomann N."/>
            <person name="Stavropoulos S."/>
            <person name="Stone C."/>
            <person name="Strader C."/>
            <person name="Tesfaye S."/>
            <person name="Thomson T."/>
            <person name="Thoulutsang Y."/>
            <person name="Thoulutsang D."/>
            <person name="Topham K."/>
            <person name="Topping I."/>
            <person name="Tsamla T."/>
            <person name="Vassiliev H."/>
            <person name="Vo A."/>
            <person name="Wangchuk T."/>
            <person name="Wangdi T."/>
            <person name="Weiand M."/>
            <person name="Wilkinson J."/>
            <person name="Wilson A."/>
            <person name="Yadav S."/>
            <person name="Young G."/>
            <person name="Yu Q."/>
            <person name="Zembek L."/>
            <person name="Zhong D."/>
            <person name="Zimmer A."/>
            <person name="Zwirko Z."/>
            <person name="Jaffe D.B."/>
            <person name="Alvarez P."/>
            <person name="Brockman W."/>
            <person name="Butler J."/>
            <person name="Chin C."/>
            <person name="Gnerre S."/>
            <person name="Grabherr M."/>
            <person name="Kleber M."/>
            <person name="Mauceli E."/>
            <person name="MacCallum I."/>
        </authorList>
    </citation>
    <scope>NUCLEOTIDE SEQUENCE [LARGE SCALE GENOMIC DNA]</scope>
    <source>
        <strain evidence="2 3">TSC#14021-0224.01</strain>
    </source>
</reference>
<dbReference type="OrthoDB" id="7850108at2759"/>
<sequence>MNNPLKGGLALEITYIIYKIYTQHTTKSRMQLVKYSIFLFVLCGILIPVEIAARSVDLMQSIGSVARTGNVAPNIKPKHIRRAAAQIPEMPMDLHTKHTPCDMDSRGRESFIFAFPNHCIWAFNNRYLSEGHYRVYKTYQLEGFFFGQYYERLKRYEFEPHTYDYNM</sequence>
<organism evidence="2 3">
    <name type="scientific">Drosophila erecta</name>
    <name type="common">Fruit fly</name>
    <dbReference type="NCBI Taxonomy" id="7220"/>
    <lineage>
        <taxon>Eukaryota</taxon>
        <taxon>Metazoa</taxon>
        <taxon>Ecdysozoa</taxon>
        <taxon>Arthropoda</taxon>
        <taxon>Hexapoda</taxon>
        <taxon>Insecta</taxon>
        <taxon>Pterygota</taxon>
        <taxon>Neoptera</taxon>
        <taxon>Endopterygota</taxon>
        <taxon>Diptera</taxon>
        <taxon>Brachycera</taxon>
        <taxon>Muscomorpha</taxon>
        <taxon>Ephydroidea</taxon>
        <taxon>Drosophilidae</taxon>
        <taxon>Drosophila</taxon>
        <taxon>Sophophora</taxon>
    </lineage>
</organism>